<dbReference type="CDD" id="cd04647">
    <property type="entry name" value="LbH_MAT_like"/>
    <property type="match status" value="1"/>
</dbReference>
<dbReference type="AlphaFoldDB" id="A0AAU8RAB2"/>
<dbReference type="InterPro" id="IPR001451">
    <property type="entry name" value="Hexapep"/>
</dbReference>
<evidence type="ECO:0008006" key="4">
    <source>
        <dbReference type="Google" id="ProtNLM"/>
    </source>
</evidence>
<name>A0AAU8RAB2_9FLAO</name>
<dbReference type="Gene3D" id="2.160.10.10">
    <property type="entry name" value="Hexapeptide repeat proteins"/>
    <property type="match status" value="1"/>
</dbReference>
<accession>A0AAU8RAB2</accession>
<comment type="similarity">
    <text evidence="1">Belongs to the transferase hexapeptide repeat family.</text>
</comment>
<dbReference type="SUPFAM" id="SSF51161">
    <property type="entry name" value="Trimeric LpxA-like enzymes"/>
    <property type="match status" value="1"/>
</dbReference>
<dbReference type="InterPro" id="IPR050179">
    <property type="entry name" value="Trans_hexapeptide_repeat"/>
</dbReference>
<dbReference type="RefSeq" id="WP_039325091.1">
    <property type="nucleotide sequence ID" value="NZ_CP009976.1"/>
</dbReference>
<dbReference type="InterPro" id="IPR011004">
    <property type="entry name" value="Trimer_LpxA-like_sf"/>
</dbReference>
<dbReference type="EMBL" id="CP009976">
    <property type="protein sequence ID" value="AIZ40718.1"/>
    <property type="molecule type" value="Genomic_DNA"/>
</dbReference>
<evidence type="ECO:0000313" key="2">
    <source>
        <dbReference type="EMBL" id="AIZ40718.1"/>
    </source>
</evidence>
<reference evidence="2 3" key="1">
    <citation type="journal article" date="2014" name="Environ. Microbiol.">
        <title>Contrasting genomic patterns and infection strategies of two co-existing Bacteroidetes podovirus genera.</title>
        <authorList>
            <person name="Holmfeldt K."/>
            <person name="Howard-Varona C."/>
            <person name="Solonenko N."/>
            <person name="Sullivan M.B."/>
        </authorList>
    </citation>
    <scope>NUCLEOTIDE SEQUENCE [LARGE SCALE GENOMIC DNA]</scope>
    <source>
        <strain evidence="2 3">18</strain>
    </source>
</reference>
<dbReference type="Proteomes" id="UP000030786">
    <property type="component" value="Chromosome"/>
</dbReference>
<evidence type="ECO:0000313" key="3">
    <source>
        <dbReference type="Proteomes" id="UP000030786"/>
    </source>
</evidence>
<dbReference type="GeneID" id="78059792"/>
<gene>
    <name evidence="2" type="ORF">M666_03480</name>
</gene>
<protein>
    <recommendedName>
        <fullName evidence="4">Acetyltransferase</fullName>
    </recommendedName>
</protein>
<sequence>MIKNLIRNLRFFYLMKIKWKKYSIGENFYAGMRVQLWAKNSLIIGKNFYIGRDSQIEADCTIGDNVIFGNKVAIVGKYDHHYQQLGVPIRMASRIRDESYNWKGLSSKTIIEDDVWVGYGAIIMSGVTIRKGSIIAAGAVVTKDTEAYSISGGNPAKKITSRFTTEDDLKTHLTLEKDFLTKNKYYTGVQGFPVRNK</sequence>
<dbReference type="PANTHER" id="PTHR43300:SF11">
    <property type="entry name" value="ACETYLTRANSFERASE RV3034C-RELATED"/>
    <property type="match status" value="1"/>
</dbReference>
<proteinExistence type="inferred from homology"/>
<dbReference type="PANTHER" id="PTHR43300">
    <property type="entry name" value="ACETYLTRANSFERASE"/>
    <property type="match status" value="1"/>
</dbReference>
<dbReference type="Pfam" id="PF00132">
    <property type="entry name" value="Hexapep"/>
    <property type="match status" value="2"/>
</dbReference>
<dbReference type="KEGG" id="cbat:M666_03480"/>
<evidence type="ECO:0000256" key="1">
    <source>
        <dbReference type="ARBA" id="ARBA00007274"/>
    </source>
</evidence>
<organism evidence="2 3">
    <name type="scientific">Cellulophaga baltica 18</name>
    <dbReference type="NCBI Taxonomy" id="1348584"/>
    <lineage>
        <taxon>Bacteria</taxon>
        <taxon>Pseudomonadati</taxon>
        <taxon>Bacteroidota</taxon>
        <taxon>Flavobacteriia</taxon>
        <taxon>Flavobacteriales</taxon>
        <taxon>Flavobacteriaceae</taxon>
        <taxon>Cellulophaga</taxon>
    </lineage>
</organism>